<proteinExistence type="predicted"/>
<gene>
    <name evidence="2" type="ORF">ACFSW8_03930</name>
</gene>
<dbReference type="InterPro" id="IPR025714">
    <property type="entry name" value="Methyltranfer_dom"/>
</dbReference>
<dbReference type="Proteomes" id="UP001597389">
    <property type="component" value="Unassembled WGS sequence"/>
</dbReference>
<dbReference type="SUPFAM" id="SSF53335">
    <property type="entry name" value="S-adenosyl-L-methionine-dependent methyltransferases"/>
    <property type="match status" value="1"/>
</dbReference>
<keyword evidence="2" id="KW-0489">Methyltransferase</keyword>
<dbReference type="EC" id="2.1.1.64" evidence="2"/>
<dbReference type="GO" id="GO:0032259">
    <property type="term" value="P:methylation"/>
    <property type="evidence" value="ECO:0007669"/>
    <property type="project" value="UniProtKB-KW"/>
</dbReference>
<dbReference type="RefSeq" id="WP_377088791.1">
    <property type="nucleotide sequence ID" value="NZ_JBHSJL010000014.1"/>
</dbReference>
<keyword evidence="2" id="KW-0808">Transferase</keyword>
<dbReference type="EMBL" id="JBHUJB010000020">
    <property type="protein sequence ID" value="MFD2158042.1"/>
    <property type="molecule type" value="Genomic_DNA"/>
</dbReference>
<comment type="caution">
    <text evidence="2">The sequence shown here is derived from an EMBL/GenBank/DDBJ whole genome shotgun (WGS) entry which is preliminary data.</text>
</comment>
<evidence type="ECO:0000313" key="3">
    <source>
        <dbReference type="Proteomes" id="UP001597389"/>
    </source>
</evidence>
<dbReference type="CDD" id="cd02440">
    <property type="entry name" value="AdoMet_MTases"/>
    <property type="match status" value="1"/>
</dbReference>
<dbReference type="GO" id="GO:0061542">
    <property type="term" value="F:3-demethylubiquinol 3-O-methyltransferase activity"/>
    <property type="evidence" value="ECO:0007669"/>
    <property type="project" value="UniProtKB-EC"/>
</dbReference>
<keyword evidence="3" id="KW-1185">Reference proteome</keyword>
<reference evidence="3" key="1">
    <citation type="journal article" date="2019" name="Int. J. Syst. Evol. Microbiol.">
        <title>The Global Catalogue of Microorganisms (GCM) 10K type strain sequencing project: providing services to taxonomists for standard genome sequencing and annotation.</title>
        <authorList>
            <consortium name="The Broad Institute Genomics Platform"/>
            <consortium name="The Broad Institute Genome Sequencing Center for Infectious Disease"/>
            <person name="Wu L."/>
            <person name="Ma J."/>
        </authorList>
    </citation>
    <scope>NUCLEOTIDE SEQUENCE [LARGE SCALE GENOMIC DNA]</scope>
    <source>
        <strain evidence="3">CCUG 57942</strain>
    </source>
</reference>
<sequence length="212" mass="23756">MPLPFSNPHTQADLLQLKRLLAPLFAERYPAPTPCIRLLNMACGRADETGILADTLAPLCHQLEITGLDIRSREIGEANQRWGNLPHATAHFLTQNASQLNHVHTLDGPYDLIFMRHQNYWNGAEVWHRIYDNALHRLSPNGTLVITSYFDQEHLQAVHAISALGGQLISTLRNPHSRIIPDAPDKSVDRHIALFSIKDSIPMPHLGKLPTS</sequence>
<feature type="domain" description="Methyltransferase" evidence="1">
    <location>
        <begin position="37"/>
        <end position="154"/>
    </location>
</feature>
<evidence type="ECO:0000259" key="1">
    <source>
        <dbReference type="Pfam" id="PF13847"/>
    </source>
</evidence>
<dbReference type="Pfam" id="PF13847">
    <property type="entry name" value="Methyltransf_31"/>
    <property type="match status" value="1"/>
</dbReference>
<dbReference type="GO" id="GO:0102208">
    <property type="term" value="F:2-polyprenyl-6-hydroxyphenol methylase activity"/>
    <property type="evidence" value="ECO:0007669"/>
    <property type="project" value="UniProtKB-EC"/>
</dbReference>
<dbReference type="Gene3D" id="3.40.50.150">
    <property type="entry name" value="Vaccinia Virus protein VP39"/>
    <property type="match status" value="1"/>
</dbReference>
<dbReference type="InterPro" id="IPR029063">
    <property type="entry name" value="SAM-dependent_MTases_sf"/>
</dbReference>
<name>A0ABW4Z883_9BACT</name>
<accession>A0ABW4Z883</accession>
<evidence type="ECO:0000313" key="2">
    <source>
        <dbReference type="EMBL" id="MFD2158042.1"/>
    </source>
</evidence>
<protein>
    <submittedName>
        <fullName evidence="2">Class I SAM-dependent methyltransferase</fullName>
        <ecNumber evidence="2">2.1.1.222</ecNumber>
        <ecNumber evidence="2">2.1.1.64</ecNumber>
    </submittedName>
</protein>
<dbReference type="EC" id="2.1.1.222" evidence="2"/>
<organism evidence="2 3">
    <name type="scientific">Rubritalea tangerina</name>
    <dbReference type="NCBI Taxonomy" id="430798"/>
    <lineage>
        <taxon>Bacteria</taxon>
        <taxon>Pseudomonadati</taxon>
        <taxon>Verrucomicrobiota</taxon>
        <taxon>Verrucomicrobiia</taxon>
        <taxon>Verrucomicrobiales</taxon>
        <taxon>Rubritaleaceae</taxon>
        <taxon>Rubritalea</taxon>
    </lineage>
</organism>